<keyword evidence="7" id="KW-1278">Translocase</keyword>
<feature type="domain" description="NADH:quinone oxidoreductase/Mrp antiporter transmembrane" evidence="14">
    <location>
        <begin position="24"/>
        <end position="62"/>
    </location>
</feature>
<gene>
    <name evidence="15" type="ORF">HAX54_017404</name>
</gene>
<name>A0ABS8UMX0_DATST</name>
<comment type="subcellular location">
    <subcellularLocation>
        <location evidence="1">Membrane</location>
        <topology evidence="1">Multi-pass membrane protein</topology>
    </subcellularLocation>
    <subcellularLocation>
        <location evidence="2">Plastid</location>
        <location evidence="2">Chloroplast thylakoid membrane</location>
    </subcellularLocation>
</comment>
<feature type="region of interest" description="Disordered" evidence="13">
    <location>
        <begin position="76"/>
        <end position="107"/>
    </location>
</feature>
<feature type="region of interest" description="Disordered" evidence="13">
    <location>
        <begin position="1"/>
        <end position="26"/>
    </location>
</feature>
<keyword evidence="9" id="KW-0520">NAD</keyword>
<comment type="catalytic activity">
    <reaction evidence="12">
        <text>a plastoquinone + NADH + (n+1) H(+)(in) = a plastoquinol + NAD(+) + n H(+)(out)</text>
        <dbReference type="Rhea" id="RHEA:42608"/>
        <dbReference type="Rhea" id="RHEA-COMP:9561"/>
        <dbReference type="Rhea" id="RHEA-COMP:9562"/>
        <dbReference type="ChEBI" id="CHEBI:15378"/>
        <dbReference type="ChEBI" id="CHEBI:17757"/>
        <dbReference type="ChEBI" id="CHEBI:57540"/>
        <dbReference type="ChEBI" id="CHEBI:57945"/>
        <dbReference type="ChEBI" id="CHEBI:62192"/>
    </reaction>
</comment>
<protein>
    <recommendedName>
        <fullName evidence="14">NADH:quinone oxidoreductase/Mrp antiporter transmembrane domain-containing protein</fullName>
    </recommendedName>
</protein>
<keyword evidence="5" id="KW-0934">Plastid</keyword>
<evidence type="ECO:0000256" key="6">
    <source>
        <dbReference type="ARBA" id="ARBA00022692"/>
    </source>
</evidence>
<evidence type="ECO:0000256" key="11">
    <source>
        <dbReference type="ARBA" id="ARBA00047726"/>
    </source>
</evidence>
<dbReference type="InterPro" id="IPR001750">
    <property type="entry name" value="ND/Mrp_TM"/>
</dbReference>
<keyword evidence="8" id="KW-1133">Transmembrane helix</keyword>
<evidence type="ECO:0000256" key="7">
    <source>
        <dbReference type="ARBA" id="ARBA00022967"/>
    </source>
</evidence>
<comment type="similarity">
    <text evidence="3">Belongs to the complex I subunit 5 family.</text>
</comment>
<keyword evidence="10" id="KW-0472">Membrane</keyword>
<keyword evidence="6" id="KW-0812">Transmembrane</keyword>
<evidence type="ECO:0000256" key="3">
    <source>
        <dbReference type="ARBA" id="ARBA00008200"/>
    </source>
</evidence>
<evidence type="ECO:0000256" key="5">
    <source>
        <dbReference type="ARBA" id="ARBA00022640"/>
    </source>
</evidence>
<evidence type="ECO:0000256" key="12">
    <source>
        <dbReference type="ARBA" id="ARBA00048026"/>
    </source>
</evidence>
<keyword evidence="4" id="KW-0813">Transport</keyword>
<evidence type="ECO:0000256" key="1">
    <source>
        <dbReference type="ARBA" id="ARBA00004141"/>
    </source>
</evidence>
<feature type="compositionally biased region" description="Basic residues" evidence="13">
    <location>
        <begin position="1"/>
        <end position="10"/>
    </location>
</feature>
<keyword evidence="16" id="KW-1185">Reference proteome</keyword>
<evidence type="ECO:0000256" key="9">
    <source>
        <dbReference type="ARBA" id="ARBA00023027"/>
    </source>
</evidence>
<dbReference type="InterPro" id="IPR003945">
    <property type="entry name" value="NU5C-like"/>
</dbReference>
<evidence type="ECO:0000256" key="8">
    <source>
        <dbReference type="ARBA" id="ARBA00022989"/>
    </source>
</evidence>
<feature type="compositionally biased region" description="Basic and acidic residues" evidence="13">
    <location>
        <begin position="94"/>
        <end position="107"/>
    </location>
</feature>
<organism evidence="15 16">
    <name type="scientific">Datura stramonium</name>
    <name type="common">Jimsonweed</name>
    <name type="synonym">Common thornapple</name>
    <dbReference type="NCBI Taxonomy" id="4076"/>
    <lineage>
        <taxon>Eukaryota</taxon>
        <taxon>Viridiplantae</taxon>
        <taxon>Streptophyta</taxon>
        <taxon>Embryophyta</taxon>
        <taxon>Tracheophyta</taxon>
        <taxon>Spermatophyta</taxon>
        <taxon>Magnoliopsida</taxon>
        <taxon>eudicotyledons</taxon>
        <taxon>Gunneridae</taxon>
        <taxon>Pentapetalae</taxon>
        <taxon>asterids</taxon>
        <taxon>lamiids</taxon>
        <taxon>Solanales</taxon>
        <taxon>Solanaceae</taxon>
        <taxon>Solanoideae</taxon>
        <taxon>Datureae</taxon>
        <taxon>Datura</taxon>
    </lineage>
</organism>
<dbReference type="Pfam" id="PF00361">
    <property type="entry name" value="Proton_antipo_M"/>
    <property type="match status" value="1"/>
</dbReference>
<comment type="catalytic activity">
    <reaction evidence="11">
        <text>a plastoquinone + NADPH + (n+1) H(+)(in) = a plastoquinol + NADP(+) + n H(+)(out)</text>
        <dbReference type="Rhea" id="RHEA:42612"/>
        <dbReference type="Rhea" id="RHEA-COMP:9561"/>
        <dbReference type="Rhea" id="RHEA-COMP:9562"/>
        <dbReference type="ChEBI" id="CHEBI:15378"/>
        <dbReference type="ChEBI" id="CHEBI:17757"/>
        <dbReference type="ChEBI" id="CHEBI:57783"/>
        <dbReference type="ChEBI" id="CHEBI:58349"/>
        <dbReference type="ChEBI" id="CHEBI:62192"/>
    </reaction>
</comment>
<dbReference type="Proteomes" id="UP000823775">
    <property type="component" value="Unassembled WGS sequence"/>
</dbReference>
<dbReference type="PANTHER" id="PTHR42829:SF2">
    <property type="entry name" value="NADH-UBIQUINONE OXIDOREDUCTASE CHAIN 5"/>
    <property type="match status" value="1"/>
</dbReference>
<comment type="caution">
    <text evidence="15">The sequence shown here is derived from an EMBL/GenBank/DDBJ whole genome shotgun (WGS) entry which is preliminary data.</text>
</comment>
<evidence type="ECO:0000256" key="13">
    <source>
        <dbReference type="SAM" id="MobiDB-lite"/>
    </source>
</evidence>
<proteinExistence type="inferred from homology"/>
<evidence type="ECO:0000256" key="4">
    <source>
        <dbReference type="ARBA" id="ARBA00022448"/>
    </source>
</evidence>
<accession>A0ABS8UMX0</accession>
<evidence type="ECO:0000256" key="10">
    <source>
        <dbReference type="ARBA" id="ARBA00023136"/>
    </source>
</evidence>
<evidence type="ECO:0000256" key="2">
    <source>
        <dbReference type="ARBA" id="ARBA00004334"/>
    </source>
</evidence>
<evidence type="ECO:0000313" key="15">
    <source>
        <dbReference type="EMBL" id="MCD9559445.1"/>
    </source>
</evidence>
<sequence length="107" mass="12001">MVAGSRKKEKQNREVQLLNPPNSLPDVMEGSTPISTLVHAATMVATGIFLVTRLRPLFRVISYTVGKSIGLRMSLNAQQRRESRRSVPSHFPRRVYEELHSGEDSSP</sequence>
<reference evidence="15 16" key="1">
    <citation type="journal article" date="2021" name="BMC Genomics">
        <title>Datura genome reveals duplications of psychoactive alkaloid biosynthetic genes and high mutation rate following tissue culture.</title>
        <authorList>
            <person name="Rajewski A."/>
            <person name="Carter-House D."/>
            <person name="Stajich J."/>
            <person name="Litt A."/>
        </authorList>
    </citation>
    <scope>NUCLEOTIDE SEQUENCE [LARGE SCALE GENOMIC DNA]</scope>
    <source>
        <strain evidence="15">AR-01</strain>
    </source>
</reference>
<evidence type="ECO:0000259" key="14">
    <source>
        <dbReference type="Pfam" id="PF00361"/>
    </source>
</evidence>
<dbReference type="EMBL" id="JACEIK010002152">
    <property type="protein sequence ID" value="MCD9559445.1"/>
    <property type="molecule type" value="Genomic_DNA"/>
</dbReference>
<dbReference type="PANTHER" id="PTHR42829">
    <property type="entry name" value="NADH-UBIQUINONE OXIDOREDUCTASE CHAIN 5"/>
    <property type="match status" value="1"/>
</dbReference>
<evidence type="ECO:0000313" key="16">
    <source>
        <dbReference type="Proteomes" id="UP000823775"/>
    </source>
</evidence>